<sequence length="140" mass="15524">MPEKKSDKNLSARDKAVIVASWLAEKKARDILAIEVAPLNPVCDAMILASAVSLRQAKALADHVLSRSGEEGFSYLGMEGYGNGQWVLLDLNDIMVHIFQEDLRPFYNLEGLWSEGKRIPLPALPKPEKRSETETDTSAE</sequence>
<dbReference type="SUPFAM" id="SSF81301">
    <property type="entry name" value="Nucleotidyltransferase"/>
    <property type="match status" value="1"/>
</dbReference>
<evidence type="ECO:0000313" key="4">
    <source>
        <dbReference type="EMBL" id="EIG53637.1"/>
    </source>
</evidence>
<evidence type="ECO:0000256" key="3">
    <source>
        <dbReference type="SAM" id="MobiDB-lite"/>
    </source>
</evidence>
<dbReference type="Gene3D" id="3.30.460.10">
    <property type="entry name" value="Beta Polymerase, domain 2"/>
    <property type="match status" value="1"/>
</dbReference>
<dbReference type="Pfam" id="PF02410">
    <property type="entry name" value="RsfS"/>
    <property type="match status" value="1"/>
</dbReference>
<dbReference type="GO" id="GO:0005737">
    <property type="term" value="C:cytoplasm"/>
    <property type="evidence" value="ECO:0007669"/>
    <property type="project" value="UniProtKB-SubCell"/>
</dbReference>
<keyword evidence="2" id="KW-0810">Translation regulation</keyword>
<dbReference type="EMBL" id="JH600068">
    <property type="protein sequence ID" value="EIG53637.1"/>
    <property type="molecule type" value="Genomic_DNA"/>
</dbReference>
<protein>
    <recommendedName>
        <fullName evidence="2">Ribosomal silencing factor RsfS</fullName>
    </recommendedName>
</protein>
<dbReference type="STRING" id="596152.DesU5LDRAFT_1964"/>
<dbReference type="GO" id="GO:0042256">
    <property type="term" value="P:cytosolic ribosome assembly"/>
    <property type="evidence" value="ECO:0007669"/>
    <property type="project" value="UniProtKB-UniRule"/>
</dbReference>
<evidence type="ECO:0000256" key="1">
    <source>
        <dbReference type="ARBA" id="ARBA00010574"/>
    </source>
</evidence>
<keyword evidence="2" id="KW-0963">Cytoplasm</keyword>
<reference evidence="4" key="1">
    <citation type="submission" date="2011-11" db="EMBL/GenBank/DDBJ databases">
        <title>Improved High-Quality Draft sequence of Desulfovibrio sp. U5L.</title>
        <authorList>
            <consortium name="US DOE Joint Genome Institute"/>
            <person name="Lucas S."/>
            <person name="Han J."/>
            <person name="Lapidus A."/>
            <person name="Cheng J.-F."/>
            <person name="Goodwin L."/>
            <person name="Pitluck S."/>
            <person name="Peters L."/>
            <person name="Ovchinnikova G."/>
            <person name="Held B."/>
            <person name="Detter J.C."/>
            <person name="Han C."/>
            <person name="Tapia R."/>
            <person name="Land M."/>
            <person name="Hauser L."/>
            <person name="Kyrpides N."/>
            <person name="Ivanova N."/>
            <person name="Pagani I."/>
            <person name="Gabster J."/>
            <person name="Walker C."/>
            <person name="Stolyar S."/>
            <person name="Stahl D."/>
            <person name="Arkin A."/>
            <person name="Dehal P."/>
            <person name="Hazen T."/>
            <person name="Woyke T."/>
        </authorList>
    </citation>
    <scope>NUCLEOTIDE SEQUENCE [LARGE SCALE GENOMIC DNA]</scope>
    <source>
        <strain evidence="4">U5L</strain>
    </source>
</reference>
<feature type="region of interest" description="Disordered" evidence="3">
    <location>
        <begin position="118"/>
        <end position="140"/>
    </location>
</feature>
<comment type="function">
    <text evidence="2">Functions as a ribosomal silencing factor. Interacts with ribosomal protein uL14 (rplN), blocking formation of intersubunit bridge B8. Prevents association of the 30S and 50S ribosomal subunits and the formation of functional ribosomes, thus repressing translation.</text>
</comment>
<comment type="subcellular location">
    <subcellularLocation>
        <location evidence="2">Cytoplasm</location>
    </subcellularLocation>
</comment>
<accession>I2Q1I1</accession>
<gene>
    <name evidence="2" type="primary">rsfS</name>
    <name evidence="4" type="ORF">DesU5LDRAFT_1964</name>
</gene>
<evidence type="ECO:0000256" key="2">
    <source>
        <dbReference type="HAMAP-Rule" id="MF_01477"/>
    </source>
</evidence>
<comment type="subunit">
    <text evidence="2">Interacts with ribosomal protein uL14 (rplN).</text>
</comment>
<name>I2Q1I1_9BACT</name>
<dbReference type="OrthoDB" id="9793681at2"/>
<comment type="similarity">
    <text evidence="1 2">Belongs to the Iojap/RsfS family.</text>
</comment>
<dbReference type="HOGENOM" id="CLU_092688_4_0_7"/>
<proteinExistence type="inferred from homology"/>
<dbReference type="AlphaFoldDB" id="I2Q1I1"/>
<dbReference type="eggNOG" id="COG0799">
    <property type="taxonomic scope" value="Bacteria"/>
</dbReference>
<dbReference type="InterPro" id="IPR004394">
    <property type="entry name" value="Iojap/RsfS/C7orf30"/>
</dbReference>
<dbReference type="GO" id="GO:0043023">
    <property type="term" value="F:ribosomal large subunit binding"/>
    <property type="evidence" value="ECO:0007669"/>
    <property type="project" value="TreeGrafter"/>
</dbReference>
<dbReference type="PANTHER" id="PTHR21043">
    <property type="entry name" value="IOJAP SUPERFAMILY ORTHOLOG"/>
    <property type="match status" value="1"/>
</dbReference>
<dbReference type="NCBIfam" id="TIGR00090">
    <property type="entry name" value="rsfS_iojap_ybeB"/>
    <property type="match status" value="1"/>
</dbReference>
<organism evidence="4">
    <name type="scientific">Desulfovibrio sp. U5L</name>
    <dbReference type="NCBI Taxonomy" id="596152"/>
    <lineage>
        <taxon>Bacteria</taxon>
        <taxon>Pseudomonadati</taxon>
        <taxon>Thermodesulfobacteriota</taxon>
        <taxon>Desulfovibrionia</taxon>
        <taxon>Desulfovibrionales</taxon>
        <taxon>Desulfovibrionaceae</taxon>
        <taxon>Desulfovibrio</taxon>
    </lineage>
</organism>
<keyword evidence="2" id="KW-0678">Repressor</keyword>
<dbReference type="InterPro" id="IPR043519">
    <property type="entry name" value="NT_sf"/>
</dbReference>
<dbReference type="GO" id="GO:0017148">
    <property type="term" value="P:negative regulation of translation"/>
    <property type="evidence" value="ECO:0007669"/>
    <property type="project" value="UniProtKB-UniRule"/>
</dbReference>
<dbReference type="PANTHER" id="PTHR21043:SF0">
    <property type="entry name" value="MITOCHONDRIAL ASSEMBLY OF RIBOSOMAL LARGE SUBUNIT PROTEIN 1"/>
    <property type="match status" value="1"/>
</dbReference>
<dbReference type="HAMAP" id="MF_01477">
    <property type="entry name" value="Iojap_RsfS"/>
    <property type="match status" value="1"/>
</dbReference>
<dbReference type="GO" id="GO:0090071">
    <property type="term" value="P:negative regulation of ribosome biogenesis"/>
    <property type="evidence" value="ECO:0007669"/>
    <property type="project" value="UniProtKB-UniRule"/>
</dbReference>